<dbReference type="Proteomes" id="UP000007383">
    <property type="component" value="Chromosome"/>
</dbReference>
<keyword evidence="11" id="KW-1185">Reference proteome</keyword>
<dbReference type="eggNOG" id="COG3850">
    <property type="taxonomic scope" value="Bacteria"/>
</dbReference>
<evidence type="ECO:0000256" key="6">
    <source>
        <dbReference type="ARBA" id="ARBA00023136"/>
    </source>
</evidence>
<feature type="transmembrane region" description="Helical" evidence="7">
    <location>
        <begin position="21"/>
        <end position="44"/>
    </location>
</feature>
<keyword evidence="6 7" id="KW-0472">Membrane</keyword>
<dbReference type="Pfam" id="PF00211">
    <property type="entry name" value="Guanylate_cyc"/>
    <property type="match status" value="1"/>
</dbReference>
<evidence type="ECO:0000256" key="3">
    <source>
        <dbReference type="ARBA" id="ARBA00022475"/>
    </source>
</evidence>
<dbReference type="SMART" id="SM00044">
    <property type="entry name" value="CYCc"/>
    <property type="match status" value="1"/>
</dbReference>
<dbReference type="PANTHER" id="PTHR43081">
    <property type="entry name" value="ADENYLATE CYCLASE, TERMINAL-DIFFERENTIATION SPECIFIC-RELATED"/>
    <property type="match status" value="1"/>
</dbReference>
<dbReference type="SUPFAM" id="SSF158472">
    <property type="entry name" value="HAMP domain-like"/>
    <property type="match status" value="1"/>
</dbReference>
<sequence length="619" mass="67630">MKQNKQQNSNRRVRRPLVVKLIGIISLIVLVSMGLVTGLATWFFSEDSRVRAEEQNLVMSEVLGYQFESELRSVHAGALALLDTVREFGADPAVERIALANYFDRNPEVAYIGVPGEAGFFNPGFFTAWELERGVVNVLLERTAEAVEQAAAGETLVRNASPLFGLPAALLAVPYRDMGSDNAMIVVFSTERLQEIVQSGSPHTTFAVTGEGELLAHPEFDLVELGVDLSDTPLVGEALGSTADTMQIRYRSEDGVDSFGAFRKLGFGRLTVASSIPGTMVQEAALAVVRQNLYLTGIVLLLSMLAVWFFSKTVSRPVMALVRGARQIEAGDFELDLVPSTRDELGLLTESFVQMGQGLAERERIKDTFGKFVNKEVAEQALRGQLALGGTRRTATIFFSDIRSFTAISEQLDPEAVVEFLNEYMTLMVDCVERTHGVVDKFIGDAIMAVWGAPLTQGSPEADALLAIRATLLMRKLLLQFNRDRGGEGRPIIRIGCGLNTGDCLAGQIGSAQRMEYTVIGDAVNLASRIEALNKPLGTDILISEHTWELVREHVIVEPMPPIKVKGKTAPLKIYAVVNMHGVKGPQSIADLRRLLGLRAPQAGLDLSKEEAKYEILPE</sequence>
<keyword evidence="3" id="KW-1003">Cell membrane</keyword>
<dbReference type="Gene3D" id="6.10.340.10">
    <property type="match status" value="1"/>
</dbReference>
<comment type="subcellular location">
    <subcellularLocation>
        <location evidence="1">Cell envelope</location>
    </subcellularLocation>
</comment>
<accession>H9UGD1</accession>
<reference evidence="11" key="1">
    <citation type="journal article" date="2013" name="Stand. Genomic Sci.">
        <title>Complete genome sequence of the halophilic bacterium Spirochaeta africana type strain (Z-7692(T)) from the alkaline Lake Magadi in the East African Rift.</title>
        <authorList>
            <person name="Liolos K."/>
            <person name="Abt B."/>
            <person name="Scheuner C."/>
            <person name="Teshima H."/>
            <person name="Held B."/>
            <person name="Lapidus A."/>
            <person name="Nolan M."/>
            <person name="Lucas S."/>
            <person name="Deshpande S."/>
            <person name="Cheng J.F."/>
            <person name="Tapia R."/>
            <person name="Goodwin L.A."/>
            <person name="Pitluck S."/>
            <person name="Pagani I."/>
            <person name="Ivanova N."/>
            <person name="Mavromatis K."/>
            <person name="Mikhailova N."/>
            <person name="Huntemann M."/>
            <person name="Pati A."/>
            <person name="Chen A."/>
            <person name="Palaniappan K."/>
            <person name="Land M."/>
            <person name="Rohde M."/>
            <person name="Tindall B.J."/>
            <person name="Detter J.C."/>
            <person name="Goker M."/>
            <person name="Bristow J."/>
            <person name="Eisen J.A."/>
            <person name="Markowitz V."/>
            <person name="Hugenholtz P."/>
            <person name="Woyke T."/>
            <person name="Klenk H.P."/>
            <person name="Kyrpides N.C."/>
        </authorList>
    </citation>
    <scope>NUCLEOTIDE SEQUENCE</scope>
    <source>
        <strain evidence="11">ATCC 700263 / DSM 8902 / Z-7692</strain>
    </source>
</reference>
<evidence type="ECO:0000259" key="9">
    <source>
        <dbReference type="PROSITE" id="PS50885"/>
    </source>
</evidence>
<evidence type="ECO:0000259" key="8">
    <source>
        <dbReference type="PROSITE" id="PS50125"/>
    </source>
</evidence>
<dbReference type="EMBL" id="CP003282">
    <property type="protein sequence ID" value="AFG36574.1"/>
    <property type="molecule type" value="Genomic_DNA"/>
</dbReference>
<dbReference type="GO" id="GO:0016020">
    <property type="term" value="C:membrane"/>
    <property type="evidence" value="ECO:0007669"/>
    <property type="project" value="InterPro"/>
</dbReference>
<evidence type="ECO:0000256" key="5">
    <source>
        <dbReference type="ARBA" id="ARBA00022989"/>
    </source>
</evidence>
<dbReference type="GO" id="GO:0006171">
    <property type="term" value="P:cAMP biosynthetic process"/>
    <property type="evidence" value="ECO:0007669"/>
    <property type="project" value="TreeGrafter"/>
</dbReference>
<dbReference type="InterPro" id="IPR001054">
    <property type="entry name" value="A/G_cyclase"/>
</dbReference>
<evidence type="ECO:0000256" key="7">
    <source>
        <dbReference type="SAM" id="Phobius"/>
    </source>
</evidence>
<dbReference type="InterPro" id="IPR050697">
    <property type="entry name" value="Adenylyl/Guanylyl_Cyclase_3/4"/>
</dbReference>
<comment type="similarity">
    <text evidence="2">Belongs to the adenylyl cyclase class-3 family.</text>
</comment>
<dbReference type="SUPFAM" id="SSF55073">
    <property type="entry name" value="Nucleotide cyclase"/>
    <property type="match status" value="1"/>
</dbReference>
<dbReference type="SMART" id="SM00304">
    <property type="entry name" value="HAMP"/>
    <property type="match status" value="1"/>
</dbReference>
<dbReference type="GO" id="GO:0030313">
    <property type="term" value="C:cell envelope"/>
    <property type="evidence" value="ECO:0007669"/>
    <property type="project" value="UniProtKB-SubCell"/>
</dbReference>
<dbReference type="GO" id="GO:0004016">
    <property type="term" value="F:adenylate cyclase activity"/>
    <property type="evidence" value="ECO:0007669"/>
    <property type="project" value="UniProtKB-ARBA"/>
</dbReference>
<name>H9UGD1_SPIAZ</name>
<dbReference type="RefSeq" id="WP_014454571.1">
    <property type="nucleotide sequence ID" value="NC_017098.1"/>
</dbReference>
<dbReference type="OrthoDB" id="9806704at2"/>
<dbReference type="Gene3D" id="3.30.70.1230">
    <property type="entry name" value="Nucleotide cyclase"/>
    <property type="match status" value="1"/>
</dbReference>
<dbReference type="InterPro" id="IPR003660">
    <property type="entry name" value="HAMP_dom"/>
</dbReference>
<feature type="domain" description="Guanylate cyclase" evidence="8">
    <location>
        <begin position="396"/>
        <end position="531"/>
    </location>
</feature>
<evidence type="ECO:0000256" key="1">
    <source>
        <dbReference type="ARBA" id="ARBA00004196"/>
    </source>
</evidence>
<dbReference type="eggNOG" id="COG2114">
    <property type="taxonomic scope" value="Bacteria"/>
</dbReference>
<dbReference type="PROSITE" id="PS50885">
    <property type="entry name" value="HAMP"/>
    <property type="match status" value="1"/>
</dbReference>
<dbReference type="PANTHER" id="PTHR43081:SF1">
    <property type="entry name" value="ADENYLATE CYCLASE, TERMINAL-DIFFERENTIATION SPECIFIC"/>
    <property type="match status" value="1"/>
</dbReference>
<protein>
    <submittedName>
        <fullName evidence="10">Family 3 adenylate cyclase</fullName>
    </submittedName>
</protein>
<dbReference type="FunFam" id="3.30.70.1230:FF:000016">
    <property type="entry name" value="Adenylate/guanylate cyclase domain-containing protein"/>
    <property type="match status" value="1"/>
</dbReference>
<dbReference type="STRING" id="889378.Spiaf_0471"/>
<dbReference type="Pfam" id="PF00672">
    <property type="entry name" value="HAMP"/>
    <property type="match status" value="1"/>
</dbReference>
<dbReference type="PATRIC" id="fig|889378.3.peg.480"/>
<dbReference type="InterPro" id="IPR029787">
    <property type="entry name" value="Nucleotide_cyclase"/>
</dbReference>
<evidence type="ECO:0000313" key="11">
    <source>
        <dbReference type="Proteomes" id="UP000007383"/>
    </source>
</evidence>
<keyword evidence="5 7" id="KW-1133">Transmembrane helix</keyword>
<feature type="domain" description="HAMP" evidence="9">
    <location>
        <begin position="312"/>
        <end position="364"/>
    </location>
</feature>
<dbReference type="GO" id="GO:0035556">
    <property type="term" value="P:intracellular signal transduction"/>
    <property type="evidence" value="ECO:0007669"/>
    <property type="project" value="InterPro"/>
</dbReference>
<dbReference type="KEGG" id="sfc:Spiaf_0471"/>
<proteinExistence type="inferred from homology"/>
<dbReference type="CDD" id="cd06225">
    <property type="entry name" value="HAMP"/>
    <property type="match status" value="1"/>
</dbReference>
<keyword evidence="4 7" id="KW-0812">Transmembrane</keyword>
<evidence type="ECO:0000313" key="10">
    <source>
        <dbReference type="EMBL" id="AFG36574.1"/>
    </source>
</evidence>
<gene>
    <name evidence="10" type="ordered locus">Spiaf_0471</name>
</gene>
<dbReference type="AlphaFoldDB" id="H9UGD1"/>
<evidence type="ECO:0000256" key="2">
    <source>
        <dbReference type="ARBA" id="ARBA00005381"/>
    </source>
</evidence>
<evidence type="ECO:0000256" key="4">
    <source>
        <dbReference type="ARBA" id="ARBA00022692"/>
    </source>
</evidence>
<organism evidence="10 11">
    <name type="scientific">Spirochaeta africana (strain ATCC 700263 / DSM 8902 / Z-7692)</name>
    <dbReference type="NCBI Taxonomy" id="889378"/>
    <lineage>
        <taxon>Bacteria</taxon>
        <taxon>Pseudomonadati</taxon>
        <taxon>Spirochaetota</taxon>
        <taxon>Spirochaetia</taxon>
        <taxon>Spirochaetales</taxon>
        <taxon>Spirochaetaceae</taxon>
        <taxon>Spirochaeta</taxon>
    </lineage>
</organism>
<dbReference type="CDD" id="cd07302">
    <property type="entry name" value="CHD"/>
    <property type="match status" value="1"/>
</dbReference>
<dbReference type="HOGENOM" id="CLU_016487_0_0_12"/>
<dbReference type="PROSITE" id="PS50125">
    <property type="entry name" value="GUANYLATE_CYCLASE_2"/>
    <property type="match status" value="1"/>
</dbReference>
<dbReference type="CDD" id="cd18774">
    <property type="entry name" value="PDC2_HK_sensor"/>
    <property type="match status" value="1"/>
</dbReference>